<organism evidence="3 4">
    <name type="scientific">Lentinula aciculospora</name>
    <dbReference type="NCBI Taxonomy" id="153920"/>
    <lineage>
        <taxon>Eukaryota</taxon>
        <taxon>Fungi</taxon>
        <taxon>Dikarya</taxon>
        <taxon>Basidiomycota</taxon>
        <taxon>Agaricomycotina</taxon>
        <taxon>Agaricomycetes</taxon>
        <taxon>Agaricomycetidae</taxon>
        <taxon>Agaricales</taxon>
        <taxon>Marasmiineae</taxon>
        <taxon>Omphalotaceae</taxon>
        <taxon>Lentinula</taxon>
    </lineage>
</organism>
<keyword evidence="4" id="KW-1185">Reference proteome</keyword>
<keyword evidence="2" id="KW-1133">Transmembrane helix</keyword>
<dbReference type="EMBL" id="JAOTPV010000018">
    <property type="protein sequence ID" value="KAJ4472991.1"/>
    <property type="molecule type" value="Genomic_DNA"/>
</dbReference>
<feature type="region of interest" description="Disordered" evidence="1">
    <location>
        <begin position="1"/>
        <end position="31"/>
    </location>
</feature>
<dbReference type="OrthoDB" id="3021452at2759"/>
<feature type="transmembrane region" description="Helical" evidence="2">
    <location>
        <begin position="50"/>
        <end position="72"/>
    </location>
</feature>
<dbReference type="Proteomes" id="UP001150266">
    <property type="component" value="Unassembled WGS sequence"/>
</dbReference>
<gene>
    <name evidence="3" type="ORF">J3R30DRAFT_750365</name>
</gene>
<proteinExistence type="predicted"/>
<sequence>MPGTVLVSSTENESLLDSTSSSPSFTSSGAIPGDSEKLTHVTKPYLSSKLLAAHIIHGSLLTLHVVALVASIKGWTIPVNFMEISIIQTGITAALQVAFILINGILLSIVREIAIDTVIRHPPTLGILHLRLKAWSTLWTSLTANWAYINSKSSLQGSQCLKRILFYTGACALLQISSSSIFGVDYNLNSSSILSDIWWPYIIQGNRFGEYDQLWPSHVNISSADKQWFPPATMIAAQTMFAGRVNDTRYPGFARATHTRHH</sequence>
<name>A0A9W9DJX7_9AGAR</name>
<evidence type="ECO:0000256" key="1">
    <source>
        <dbReference type="SAM" id="MobiDB-lite"/>
    </source>
</evidence>
<accession>A0A9W9DJX7</accession>
<evidence type="ECO:0000313" key="3">
    <source>
        <dbReference type="EMBL" id="KAJ4472991.1"/>
    </source>
</evidence>
<comment type="caution">
    <text evidence="3">The sequence shown here is derived from an EMBL/GenBank/DDBJ whole genome shotgun (WGS) entry which is preliminary data.</text>
</comment>
<evidence type="ECO:0000256" key="2">
    <source>
        <dbReference type="SAM" id="Phobius"/>
    </source>
</evidence>
<reference evidence="3" key="1">
    <citation type="submission" date="2022-08" db="EMBL/GenBank/DDBJ databases">
        <title>A Global Phylogenomic Analysis of the Shiitake Genus Lentinula.</title>
        <authorList>
            <consortium name="DOE Joint Genome Institute"/>
            <person name="Sierra-Patev S."/>
            <person name="Min B."/>
            <person name="Naranjo-Ortiz M."/>
            <person name="Looney B."/>
            <person name="Konkel Z."/>
            <person name="Slot J.C."/>
            <person name="Sakamoto Y."/>
            <person name="Steenwyk J.L."/>
            <person name="Rokas A."/>
            <person name="Carro J."/>
            <person name="Camarero S."/>
            <person name="Ferreira P."/>
            <person name="Molpeceres G."/>
            <person name="Ruiz-Duenas F.J."/>
            <person name="Serrano A."/>
            <person name="Henrissat B."/>
            <person name="Drula E."/>
            <person name="Hughes K.W."/>
            <person name="Mata J.L."/>
            <person name="Ishikawa N.K."/>
            <person name="Vargas-Isla R."/>
            <person name="Ushijima S."/>
            <person name="Smith C.A."/>
            <person name="Ahrendt S."/>
            <person name="Andreopoulos W."/>
            <person name="He G."/>
            <person name="Labutti K."/>
            <person name="Lipzen A."/>
            <person name="Ng V."/>
            <person name="Riley R."/>
            <person name="Sandor L."/>
            <person name="Barry K."/>
            <person name="Martinez A.T."/>
            <person name="Xiao Y."/>
            <person name="Gibbons J.G."/>
            <person name="Terashima K."/>
            <person name="Grigoriev I.V."/>
            <person name="Hibbett D.S."/>
        </authorList>
    </citation>
    <scope>NUCLEOTIDE SEQUENCE</scope>
    <source>
        <strain evidence="3">JLM2183</strain>
    </source>
</reference>
<keyword evidence="2" id="KW-0472">Membrane</keyword>
<feature type="compositionally biased region" description="Low complexity" evidence="1">
    <location>
        <begin position="8"/>
        <end position="28"/>
    </location>
</feature>
<protein>
    <submittedName>
        <fullName evidence="3">Uncharacterized protein</fullName>
    </submittedName>
</protein>
<keyword evidence="2" id="KW-0812">Transmembrane</keyword>
<feature type="transmembrane region" description="Helical" evidence="2">
    <location>
        <begin position="84"/>
        <end position="110"/>
    </location>
</feature>
<dbReference type="AlphaFoldDB" id="A0A9W9DJX7"/>
<evidence type="ECO:0000313" key="4">
    <source>
        <dbReference type="Proteomes" id="UP001150266"/>
    </source>
</evidence>